<keyword evidence="1" id="KW-0812">Transmembrane</keyword>
<dbReference type="GO" id="GO:0008446">
    <property type="term" value="F:GDP-mannose 4,6-dehydratase activity"/>
    <property type="evidence" value="ECO:0007669"/>
    <property type="project" value="UniProtKB-EC"/>
</dbReference>
<comment type="caution">
    <text evidence="3">The sequence shown here is derived from an EMBL/GenBank/DDBJ whole genome shotgun (WGS) entry which is preliminary data.</text>
</comment>
<evidence type="ECO:0000313" key="4">
    <source>
        <dbReference type="Proteomes" id="UP001078443"/>
    </source>
</evidence>
<organism evidence="3 4">
    <name type="scientific">Clostridium aestuarii</name>
    <dbReference type="NCBI Taxonomy" id="338193"/>
    <lineage>
        <taxon>Bacteria</taxon>
        <taxon>Bacillati</taxon>
        <taxon>Bacillota</taxon>
        <taxon>Clostridia</taxon>
        <taxon>Eubacteriales</taxon>
        <taxon>Clostridiaceae</taxon>
        <taxon>Clostridium</taxon>
    </lineage>
</organism>
<dbReference type="InterPro" id="IPR016040">
    <property type="entry name" value="NAD(P)-bd_dom"/>
</dbReference>
<evidence type="ECO:0000256" key="1">
    <source>
        <dbReference type="SAM" id="Phobius"/>
    </source>
</evidence>
<feature type="domain" description="NAD(P)-binding" evidence="2">
    <location>
        <begin position="4"/>
        <end position="297"/>
    </location>
</feature>
<dbReference type="Gene3D" id="3.90.25.10">
    <property type="entry name" value="UDP-galactose 4-epimerase, domain 1"/>
    <property type="match status" value="1"/>
</dbReference>
<dbReference type="SUPFAM" id="SSF51735">
    <property type="entry name" value="NAD(P)-binding Rossmann-fold domains"/>
    <property type="match status" value="1"/>
</dbReference>
<feature type="transmembrane region" description="Helical" evidence="1">
    <location>
        <begin position="412"/>
        <end position="429"/>
    </location>
</feature>
<dbReference type="RefSeq" id="WP_268039198.1">
    <property type="nucleotide sequence ID" value="NZ_JAPQER010000001.1"/>
</dbReference>
<dbReference type="InterPro" id="IPR036291">
    <property type="entry name" value="NAD(P)-bd_dom_sf"/>
</dbReference>
<gene>
    <name evidence="3" type="ORF">OW763_00990</name>
</gene>
<keyword evidence="1" id="KW-1133">Transmembrane helix</keyword>
<dbReference type="Pfam" id="PF16363">
    <property type="entry name" value="GDP_Man_Dehyd"/>
    <property type="match status" value="1"/>
</dbReference>
<protein>
    <submittedName>
        <fullName evidence="3">GDP-mannose 4,6-dehydratase</fullName>
        <ecNumber evidence="3">4.2.1.47</ecNumber>
    </submittedName>
</protein>
<sequence>MKVLITGGCGFIGSHVVERFYKEGHKIYIIDNLSTGNLENIKVKHKFYNFNIADKKCEEIFRANKFDIVIHLSAQVDIKTSLEHPYLDTKSNLLGLTNMLDLSSKYGVNKFIFASSAAVYGNTEKVPVTEETLSNPIAPYGMSKSVGEFYCKKWKEIYGLNTLVFRFSNVYGPRQGVSGEAGVISIFLKKAIRGENLVIFGNGKQTRDFIYVEDLVDGIYKASMCDKCSGVMNLSTNTEVSLNQLVDVLSKITKINKVIYKERKKGDILRSRLDNTKIKSELNWNTKYCFEDGIKNTYNWYLENSEKDKISKPEKNFRFKLVNLYKEHSSYIENIILFLIMLHVNLKLSFFNENILHDPIDYNLIYIGIMGLLYGRKHGIYATVYSLIIYITVFLNSGGDLIVFLYEPKHLIHVSMYLLVGVIAGYSIDKKNLEIYSHKLNISSLTQKYDFLKQIYNETRIVKEELESQIIDSEDSFGKIYNIVKKLDSLEKESVYNSSIGVIEEIMKTTKVSVYSINRSEKYLRLKAKSNVTEFDIPVSMKIKDYIEFSEVIDKQKIFINRKLDENIPMMIAPIVDNDTNKVIGVIIIHEVSFENLTLYYENLFKTLVNLISGALLKAYKYEQSINDKRYVKDTSILKTKEFNEVIEKIREKKDKFRMNSILIRVLDKENNYVKIDKMISKGIREEDYLGVGKDGYIYILLINTNCLDINIIIDRFKKKGILAKIISGECDNTAVEECAFTEKEYKI</sequence>
<keyword evidence="4" id="KW-1185">Reference proteome</keyword>
<accession>A0ABT4CXV1</accession>
<dbReference type="Proteomes" id="UP001078443">
    <property type="component" value="Unassembled WGS sequence"/>
</dbReference>
<evidence type="ECO:0000313" key="3">
    <source>
        <dbReference type="EMBL" id="MCY6482930.1"/>
    </source>
</evidence>
<reference evidence="3" key="1">
    <citation type="submission" date="2022-12" db="EMBL/GenBank/DDBJ databases">
        <authorList>
            <person name="Wang J."/>
        </authorList>
    </citation>
    <scope>NUCLEOTIDE SEQUENCE</scope>
    <source>
        <strain evidence="3">HY-45-18</strain>
    </source>
</reference>
<dbReference type="SUPFAM" id="SSF55781">
    <property type="entry name" value="GAF domain-like"/>
    <property type="match status" value="1"/>
</dbReference>
<keyword evidence="3" id="KW-0456">Lyase</keyword>
<dbReference type="PANTHER" id="PTHR43000">
    <property type="entry name" value="DTDP-D-GLUCOSE 4,6-DEHYDRATASE-RELATED"/>
    <property type="match status" value="1"/>
</dbReference>
<feature type="transmembrane region" description="Helical" evidence="1">
    <location>
        <begin position="387"/>
        <end position="406"/>
    </location>
</feature>
<proteinExistence type="predicted"/>
<dbReference type="EMBL" id="JAPQER010000001">
    <property type="protein sequence ID" value="MCY6482930.1"/>
    <property type="molecule type" value="Genomic_DNA"/>
</dbReference>
<evidence type="ECO:0000259" key="2">
    <source>
        <dbReference type="Pfam" id="PF16363"/>
    </source>
</evidence>
<keyword evidence="1" id="KW-0472">Membrane</keyword>
<dbReference type="EC" id="4.2.1.47" evidence="3"/>
<dbReference type="Gene3D" id="3.40.50.720">
    <property type="entry name" value="NAD(P)-binding Rossmann-like Domain"/>
    <property type="match status" value="1"/>
</dbReference>
<name>A0ABT4CXV1_9CLOT</name>